<protein>
    <recommendedName>
        <fullName evidence="3">Lipoprotein</fullName>
    </recommendedName>
</protein>
<comment type="caution">
    <text evidence="1">The sequence shown here is derived from an EMBL/GenBank/DDBJ whole genome shotgun (WGS) entry which is preliminary data.</text>
</comment>
<organism evidence="1 2">
    <name type="scientific">Zobellia amurskyensis</name>
    <dbReference type="NCBI Taxonomy" id="248905"/>
    <lineage>
        <taxon>Bacteria</taxon>
        <taxon>Pseudomonadati</taxon>
        <taxon>Bacteroidota</taxon>
        <taxon>Flavobacteriia</taxon>
        <taxon>Flavobacteriales</taxon>
        <taxon>Flavobacteriaceae</taxon>
        <taxon>Zobellia</taxon>
    </lineage>
</organism>
<sequence length="245" mass="27680">MKLFRILATVFITVLFVACNFTEEIHFKEDGTGKMNIGFDGGELLQMLPSTDSTKLEEVIDSTIVFKDMLLEKKDSISQLSPEQQAELKKLEPFSLHMLVNAEEGIMNFEMFTDFKDVSEVNDAFNTFQSASSVGSVAGGKSMPKNPSNEATEVSYSFKKNKFERSAAIVNQEMFQQSLDSLTSAEMFLSSSTYTFKYHFPKRVKSTNIEEATFSMDGKTMIYEVNFLDMIKDPESVLIEVELEN</sequence>
<dbReference type="OrthoDB" id="978531at2"/>
<evidence type="ECO:0000313" key="1">
    <source>
        <dbReference type="EMBL" id="MUH38196.1"/>
    </source>
</evidence>
<dbReference type="AlphaFoldDB" id="A0A7X3D4J8"/>
<dbReference type="EMBL" id="RCNR01000072">
    <property type="protein sequence ID" value="MUH38196.1"/>
    <property type="molecule type" value="Genomic_DNA"/>
</dbReference>
<dbReference type="PROSITE" id="PS51257">
    <property type="entry name" value="PROKAR_LIPOPROTEIN"/>
    <property type="match status" value="1"/>
</dbReference>
<keyword evidence="2" id="KW-1185">Reference proteome</keyword>
<name>A0A7X3D4J8_9FLAO</name>
<proteinExistence type="predicted"/>
<dbReference type="Proteomes" id="UP000540519">
    <property type="component" value="Unassembled WGS sequence"/>
</dbReference>
<reference evidence="1 2" key="1">
    <citation type="journal article" date="2019" name="Mar. Drugs">
        <title>Comparative Genomics and CAZyme Genome Repertoires of Marine Zobellia amurskyensis KMM 3526(T) and Zobellia laminariae KMM 3676(T).</title>
        <authorList>
            <person name="Chernysheva N."/>
            <person name="Bystritskaya E."/>
            <person name="Stenkova A."/>
            <person name="Golovkin I."/>
            <person name="Nedashkovskaya O."/>
            <person name="Isaeva M."/>
        </authorList>
    </citation>
    <scope>NUCLEOTIDE SEQUENCE [LARGE SCALE GENOMIC DNA]</scope>
    <source>
        <strain evidence="1 2">KMM 3526</strain>
    </source>
</reference>
<evidence type="ECO:0008006" key="3">
    <source>
        <dbReference type="Google" id="ProtNLM"/>
    </source>
</evidence>
<dbReference type="RefSeq" id="WP_155601269.1">
    <property type="nucleotide sequence ID" value="NZ_RCNR01000072.1"/>
</dbReference>
<gene>
    <name evidence="1" type="ORF">D9O36_20300</name>
</gene>
<evidence type="ECO:0000313" key="2">
    <source>
        <dbReference type="Proteomes" id="UP000540519"/>
    </source>
</evidence>
<accession>A0A7X3D4J8</accession>